<name>A0AAN8JSH6_PATCE</name>
<comment type="caution">
    <text evidence="2">The sequence shown here is derived from an EMBL/GenBank/DDBJ whole genome shotgun (WGS) entry which is preliminary data.</text>
</comment>
<dbReference type="AlphaFoldDB" id="A0AAN8JSH6"/>
<reference evidence="2 3" key="1">
    <citation type="submission" date="2024-01" db="EMBL/GenBank/DDBJ databases">
        <title>The genome of the rayed Mediterranean limpet Patella caerulea (Linnaeus, 1758).</title>
        <authorList>
            <person name="Anh-Thu Weber A."/>
            <person name="Halstead-Nussloch G."/>
        </authorList>
    </citation>
    <scope>NUCLEOTIDE SEQUENCE [LARGE SCALE GENOMIC DNA]</scope>
    <source>
        <strain evidence="2">AATW-2023a</strain>
        <tissue evidence="2">Whole specimen</tissue>
    </source>
</reference>
<proteinExistence type="predicted"/>
<organism evidence="2 3">
    <name type="scientific">Patella caerulea</name>
    <name type="common">Rayed Mediterranean limpet</name>
    <dbReference type="NCBI Taxonomy" id="87958"/>
    <lineage>
        <taxon>Eukaryota</taxon>
        <taxon>Metazoa</taxon>
        <taxon>Spiralia</taxon>
        <taxon>Lophotrochozoa</taxon>
        <taxon>Mollusca</taxon>
        <taxon>Gastropoda</taxon>
        <taxon>Patellogastropoda</taxon>
        <taxon>Patelloidea</taxon>
        <taxon>Patellidae</taxon>
        <taxon>Patella</taxon>
    </lineage>
</organism>
<gene>
    <name evidence="2" type="ORF">SNE40_012486</name>
</gene>
<keyword evidence="1" id="KW-1133">Transmembrane helix</keyword>
<sequence length="129" mass="13695">MNVGLVFTDCAAGSYGDYCTSKCGNCADKTPCDIITGGCGLVGCVDGFQGPTCKDVQEPDDNTTIIAAAVSAVIAVIIISIVIFLVLKCRRRRKSTESDQVLVNDIPLKAKTDAPRPSEQTPKGRWNVL</sequence>
<keyword evidence="1" id="KW-0472">Membrane</keyword>
<feature type="transmembrane region" description="Helical" evidence="1">
    <location>
        <begin position="65"/>
        <end position="87"/>
    </location>
</feature>
<evidence type="ECO:0000313" key="3">
    <source>
        <dbReference type="Proteomes" id="UP001347796"/>
    </source>
</evidence>
<accession>A0AAN8JSH6</accession>
<evidence type="ECO:0000313" key="2">
    <source>
        <dbReference type="EMBL" id="KAK6180304.1"/>
    </source>
</evidence>
<protein>
    <submittedName>
        <fullName evidence="2">Uncharacterized protein</fullName>
    </submittedName>
</protein>
<dbReference type="EMBL" id="JAZGQO010000008">
    <property type="protein sequence ID" value="KAK6180304.1"/>
    <property type="molecule type" value="Genomic_DNA"/>
</dbReference>
<dbReference type="Proteomes" id="UP001347796">
    <property type="component" value="Unassembled WGS sequence"/>
</dbReference>
<dbReference type="Gene3D" id="2.170.300.10">
    <property type="entry name" value="Tie2 ligand-binding domain superfamily"/>
    <property type="match status" value="1"/>
</dbReference>
<evidence type="ECO:0000256" key="1">
    <source>
        <dbReference type="SAM" id="Phobius"/>
    </source>
</evidence>
<keyword evidence="3" id="KW-1185">Reference proteome</keyword>
<keyword evidence="1" id="KW-0812">Transmembrane</keyword>